<evidence type="ECO:0000313" key="2">
    <source>
        <dbReference type="Proteomes" id="UP000633136"/>
    </source>
</evidence>
<reference evidence="1" key="2">
    <citation type="submission" date="2020-09" db="EMBL/GenBank/DDBJ databases">
        <authorList>
            <person name="Sun Q."/>
            <person name="Zhou Y."/>
        </authorList>
    </citation>
    <scope>NUCLEOTIDE SEQUENCE</scope>
    <source>
        <strain evidence="1">CGMCC 1.15388</strain>
    </source>
</reference>
<organism evidence="1 2">
    <name type="scientific">Nesterenkonia cremea</name>
    <dbReference type="NCBI Taxonomy" id="1882340"/>
    <lineage>
        <taxon>Bacteria</taxon>
        <taxon>Bacillati</taxon>
        <taxon>Actinomycetota</taxon>
        <taxon>Actinomycetes</taxon>
        <taxon>Micrococcales</taxon>
        <taxon>Micrococcaceae</taxon>
        <taxon>Nesterenkonia</taxon>
    </lineage>
</organism>
<reference evidence="1" key="1">
    <citation type="journal article" date="2014" name="Int. J. Syst. Evol. Microbiol.">
        <title>Complete genome sequence of Corynebacterium casei LMG S-19264T (=DSM 44701T), isolated from a smear-ripened cheese.</title>
        <authorList>
            <consortium name="US DOE Joint Genome Institute (JGI-PGF)"/>
            <person name="Walter F."/>
            <person name="Albersmeier A."/>
            <person name="Kalinowski J."/>
            <person name="Ruckert C."/>
        </authorList>
    </citation>
    <scope>NUCLEOTIDE SEQUENCE</scope>
    <source>
        <strain evidence="1">CGMCC 1.15388</strain>
    </source>
</reference>
<comment type="caution">
    <text evidence="1">The sequence shown here is derived from an EMBL/GenBank/DDBJ whole genome shotgun (WGS) entry which is preliminary data.</text>
</comment>
<keyword evidence="2" id="KW-1185">Reference proteome</keyword>
<dbReference type="AlphaFoldDB" id="A0A917AXJ8"/>
<dbReference type="EMBL" id="BMIS01000018">
    <property type="protein sequence ID" value="GGE78256.1"/>
    <property type="molecule type" value="Genomic_DNA"/>
</dbReference>
<protein>
    <submittedName>
        <fullName evidence="1">Uncharacterized protein</fullName>
    </submittedName>
</protein>
<proteinExistence type="predicted"/>
<evidence type="ECO:0000313" key="1">
    <source>
        <dbReference type="EMBL" id="GGE78256.1"/>
    </source>
</evidence>
<sequence length="74" mass="7897">MVFNRVGENLVFGQDTTEVQILASEAAKAQLAATGSESEIGVRVRGTKAQAAEAVIGCLSRLLTDWPPRPQADR</sequence>
<name>A0A917AXJ8_9MICC</name>
<accession>A0A917AXJ8</accession>
<dbReference type="Proteomes" id="UP000633136">
    <property type="component" value="Unassembled WGS sequence"/>
</dbReference>
<gene>
    <name evidence="1" type="ORF">GCM10011401_26910</name>
</gene>